<keyword evidence="3" id="KW-1185">Reference proteome</keyword>
<reference evidence="2" key="1">
    <citation type="submission" date="2021-03" db="EMBL/GenBank/DDBJ databases">
        <title>Draft genome sequence of rust myrtle Austropuccinia psidii MF-1, a brazilian biotype.</title>
        <authorList>
            <person name="Quecine M.C."/>
            <person name="Pachon D.M.R."/>
            <person name="Bonatelli M.L."/>
            <person name="Correr F.H."/>
            <person name="Franceschini L.M."/>
            <person name="Leite T.F."/>
            <person name="Margarido G.R.A."/>
            <person name="Almeida C.A."/>
            <person name="Ferrarezi J.A."/>
            <person name="Labate C.A."/>
        </authorList>
    </citation>
    <scope>NUCLEOTIDE SEQUENCE</scope>
    <source>
        <strain evidence="2">MF-1</strain>
    </source>
</reference>
<feature type="compositionally biased region" description="Polar residues" evidence="1">
    <location>
        <begin position="68"/>
        <end position="78"/>
    </location>
</feature>
<evidence type="ECO:0000313" key="2">
    <source>
        <dbReference type="EMBL" id="MBW0499163.1"/>
    </source>
</evidence>
<protein>
    <submittedName>
        <fullName evidence="2">Uncharacterized protein</fullName>
    </submittedName>
</protein>
<dbReference type="Proteomes" id="UP000765509">
    <property type="component" value="Unassembled WGS sequence"/>
</dbReference>
<proteinExistence type="predicted"/>
<gene>
    <name evidence="2" type="ORF">O181_038878</name>
</gene>
<feature type="region of interest" description="Disordered" evidence="1">
    <location>
        <begin position="52"/>
        <end position="105"/>
    </location>
</feature>
<comment type="caution">
    <text evidence="2">The sequence shown here is derived from an EMBL/GenBank/DDBJ whole genome shotgun (WGS) entry which is preliminary data.</text>
</comment>
<dbReference type="EMBL" id="AVOT02015127">
    <property type="protein sequence ID" value="MBW0499163.1"/>
    <property type="molecule type" value="Genomic_DNA"/>
</dbReference>
<sequence>MPQYRKCLTHVQCPDASHVITNAGPGSQSSRHKCLHPKLHMQFLKRFQVSNASHPMPYPGQVPKASPQVCTPNSSHTLHTPILTPEGPHAIPSACPGSRHITHIS</sequence>
<accession>A0A9Q3HBF0</accession>
<dbReference type="AlphaFoldDB" id="A0A9Q3HBF0"/>
<evidence type="ECO:0000256" key="1">
    <source>
        <dbReference type="SAM" id="MobiDB-lite"/>
    </source>
</evidence>
<organism evidence="2 3">
    <name type="scientific">Austropuccinia psidii MF-1</name>
    <dbReference type="NCBI Taxonomy" id="1389203"/>
    <lineage>
        <taxon>Eukaryota</taxon>
        <taxon>Fungi</taxon>
        <taxon>Dikarya</taxon>
        <taxon>Basidiomycota</taxon>
        <taxon>Pucciniomycotina</taxon>
        <taxon>Pucciniomycetes</taxon>
        <taxon>Pucciniales</taxon>
        <taxon>Sphaerophragmiaceae</taxon>
        <taxon>Austropuccinia</taxon>
    </lineage>
</organism>
<evidence type="ECO:0000313" key="3">
    <source>
        <dbReference type="Proteomes" id="UP000765509"/>
    </source>
</evidence>
<name>A0A9Q3HBF0_9BASI</name>